<name>A0A1H1LFJ3_9MICO</name>
<evidence type="ECO:0000256" key="3">
    <source>
        <dbReference type="ARBA" id="ARBA00022481"/>
    </source>
</evidence>
<evidence type="ECO:0000256" key="7">
    <source>
        <dbReference type="NCBIfam" id="TIGR00020"/>
    </source>
</evidence>
<dbReference type="NCBIfam" id="TIGR00020">
    <property type="entry name" value="prfB"/>
    <property type="match status" value="1"/>
</dbReference>
<comment type="subcellular location">
    <subcellularLocation>
        <location evidence="6">Cytoplasm</location>
    </subcellularLocation>
</comment>
<evidence type="ECO:0000256" key="6">
    <source>
        <dbReference type="HAMAP-Rule" id="MF_00094"/>
    </source>
</evidence>
<dbReference type="Gene3D" id="3.30.70.1660">
    <property type="match status" value="1"/>
</dbReference>
<comment type="PTM">
    <text evidence="6">Methylated by PrmC. Methylation increases the termination efficiency of RF2.</text>
</comment>
<dbReference type="FunFam" id="3.30.160.20:FF:000004">
    <property type="entry name" value="Peptide chain release factor 1"/>
    <property type="match status" value="1"/>
</dbReference>
<feature type="modified residue" description="N5-methylglutamine" evidence="6">
    <location>
        <position position="264"/>
    </location>
</feature>
<dbReference type="Pfam" id="PF03462">
    <property type="entry name" value="PCRF"/>
    <property type="match status" value="1"/>
</dbReference>
<feature type="coiled-coil region" evidence="8">
    <location>
        <begin position="82"/>
        <end position="128"/>
    </location>
</feature>
<evidence type="ECO:0000256" key="1">
    <source>
        <dbReference type="ARBA" id="ARBA00002613"/>
    </source>
</evidence>
<dbReference type="InterPro" id="IPR004374">
    <property type="entry name" value="PrfB"/>
</dbReference>
<reference evidence="11" key="1">
    <citation type="submission" date="2016-10" db="EMBL/GenBank/DDBJ databases">
        <authorList>
            <person name="Varghese N."/>
            <person name="Submissions S."/>
        </authorList>
    </citation>
    <scope>NUCLEOTIDE SEQUENCE [LARGE SCALE GENOMIC DNA]</scope>
    <source>
        <strain evidence="11">DSM 22965</strain>
    </source>
</reference>
<dbReference type="Proteomes" id="UP000199649">
    <property type="component" value="Chromosome I"/>
</dbReference>
<dbReference type="GO" id="GO:0005737">
    <property type="term" value="C:cytoplasm"/>
    <property type="evidence" value="ECO:0007669"/>
    <property type="project" value="UniProtKB-SubCell"/>
</dbReference>
<comment type="similarity">
    <text evidence="2 6">Belongs to the prokaryotic/mitochondrial release factor family.</text>
</comment>
<evidence type="ECO:0000256" key="2">
    <source>
        <dbReference type="ARBA" id="ARBA00010835"/>
    </source>
</evidence>
<dbReference type="Gene3D" id="3.30.160.20">
    <property type="match status" value="1"/>
</dbReference>
<accession>A0A1H1LFJ3</accession>
<dbReference type="EMBL" id="LT629734">
    <property type="protein sequence ID" value="SDR72805.1"/>
    <property type="molecule type" value="Genomic_DNA"/>
</dbReference>
<dbReference type="PROSITE" id="PS00745">
    <property type="entry name" value="RF_PROK_I"/>
    <property type="match status" value="1"/>
</dbReference>
<keyword evidence="3 6" id="KW-0488">Methylation</keyword>
<dbReference type="PANTHER" id="PTHR43116">
    <property type="entry name" value="PEPTIDE CHAIN RELEASE FACTOR 2"/>
    <property type="match status" value="1"/>
</dbReference>
<keyword evidence="4 6" id="KW-0963">Cytoplasm</keyword>
<dbReference type="HAMAP" id="MF_00094">
    <property type="entry name" value="Rel_fac_2"/>
    <property type="match status" value="1"/>
</dbReference>
<keyword evidence="8" id="KW-0175">Coiled coil</keyword>
<dbReference type="GO" id="GO:0016149">
    <property type="term" value="F:translation release factor activity, codon specific"/>
    <property type="evidence" value="ECO:0007669"/>
    <property type="project" value="UniProtKB-UniRule"/>
</dbReference>
<feature type="domain" description="Prokaryotic-type class I peptide chain release factors" evidence="9">
    <location>
        <begin position="257"/>
        <end position="273"/>
    </location>
</feature>
<keyword evidence="11" id="KW-1185">Reference proteome</keyword>
<dbReference type="InterPro" id="IPR045853">
    <property type="entry name" value="Pep_chain_release_fac_I_sf"/>
</dbReference>
<dbReference type="Pfam" id="PF00472">
    <property type="entry name" value="RF-1"/>
    <property type="match status" value="1"/>
</dbReference>
<dbReference type="Gene3D" id="1.20.58.410">
    <property type="entry name" value="Release factor"/>
    <property type="match status" value="1"/>
</dbReference>
<dbReference type="SUPFAM" id="SSF75620">
    <property type="entry name" value="Release factor"/>
    <property type="match status" value="1"/>
</dbReference>
<dbReference type="InterPro" id="IPR000352">
    <property type="entry name" value="Pep_chain_release_fac_I"/>
</dbReference>
<gene>
    <name evidence="6" type="primary">prfB</name>
    <name evidence="10" type="ORF">SAMN04489719_0557</name>
</gene>
<dbReference type="InterPro" id="IPR005139">
    <property type="entry name" value="PCRF"/>
</dbReference>
<keyword evidence="5 6" id="KW-0648">Protein biosynthesis</keyword>
<dbReference type="PANTHER" id="PTHR43116:SF3">
    <property type="entry name" value="CLASS I PEPTIDE CHAIN RELEASE FACTOR"/>
    <property type="match status" value="1"/>
</dbReference>
<dbReference type="AlphaFoldDB" id="A0A1H1LFJ3"/>
<evidence type="ECO:0000313" key="11">
    <source>
        <dbReference type="Proteomes" id="UP000199649"/>
    </source>
</evidence>
<protein>
    <recommendedName>
        <fullName evidence="6 7">Peptide chain release factor 2</fullName>
        <shortName evidence="6">RF-2</shortName>
    </recommendedName>
</protein>
<dbReference type="STRING" id="684552.SAMN04489719_0557"/>
<evidence type="ECO:0000256" key="4">
    <source>
        <dbReference type="ARBA" id="ARBA00022490"/>
    </source>
</evidence>
<proteinExistence type="inferred from homology"/>
<organism evidence="10 11">
    <name type="scientific">Agrococcus carbonis</name>
    <dbReference type="NCBI Taxonomy" id="684552"/>
    <lineage>
        <taxon>Bacteria</taxon>
        <taxon>Bacillati</taxon>
        <taxon>Actinomycetota</taxon>
        <taxon>Actinomycetes</taxon>
        <taxon>Micrococcales</taxon>
        <taxon>Microbacteriaceae</taxon>
        <taxon>Agrococcus</taxon>
    </lineage>
</organism>
<evidence type="ECO:0000259" key="9">
    <source>
        <dbReference type="PROSITE" id="PS00745"/>
    </source>
</evidence>
<sequence>MPPPGPASVGWWIMADLDISGAIAELRSTFSDIKAVLDEERLRADIARLSEAAGAPDLWDDPDAAQKVTSQLSHAQADLKRITETESRIDDLEVLVEMANEEGDEETQVEAKKELASLQKLVSELEVRTLLDGEFDELPAVVTIRAGAGGVDASDFAEMLQRMYLRYAEQHGMPVTVHETSYAEEAGIKSTSFEIDAPYAFGNLSVEAGTHRLVRMSPFGAAGKRQTSFAAVEVVPLFEQVDEIEVPENDIRVDVFRSSGPGGQSVNTTDSAVRITHIPTGIVVSMQNEKSQIQNRAAAMRVLQSRLMLVKREEEAARKKELAGNIAASWGDQMRSYVLAPYQMVKDLRTLHEVNNPSAVFDGDLDGFIAAGIRWRKRQQQETED</sequence>
<evidence type="ECO:0000313" key="10">
    <source>
        <dbReference type="EMBL" id="SDR72805.1"/>
    </source>
</evidence>
<comment type="function">
    <text evidence="1 6">Peptide chain release factor 2 directs the termination of translation in response to the peptide chain termination codons UGA and UAA.</text>
</comment>
<evidence type="ECO:0000256" key="5">
    <source>
        <dbReference type="ARBA" id="ARBA00022917"/>
    </source>
</evidence>
<evidence type="ECO:0000256" key="8">
    <source>
        <dbReference type="SAM" id="Coils"/>
    </source>
</evidence>
<dbReference type="SMART" id="SM00937">
    <property type="entry name" value="PCRF"/>
    <property type="match status" value="1"/>
</dbReference>